<feature type="region of interest" description="Disordered" evidence="1">
    <location>
        <begin position="287"/>
        <end position="319"/>
    </location>
</feature>
<evidence type="ECO:0008006" key="4">
    <source>
        <dbReference type="Google" id="ProtNLM"/>
    </source>
</evidence>
<protein>
    <recommendedName>
        <fullName evidence="4">Clock-controlled protein 8</fullName>
    </recommendedName>
</protein>
<feature type="compositionally biased region" description="Polar residues" evidence="1">
    <location>
        <begin position="62"/>
        <end position="76"/>
    </location>
</feature>
<dbReference type="PANTHER" id="PTHR38406">
    <property type="entry name" value="TRANSCRIPTIONAL REPRESSOR OPI1"/>
    <property type="match status" value="1"/>
</dbReference>
<dbReference type="OrthoDB" id="2441642at2759"/>
<feature type="compositionally biased region" description="Polar residues" evidence="1">
    <location>
        <begin position="85"/>
        <end position="110"/>
    </location>
</feature>
<dbReference type="Pfam" id="PF08618">
    <property type="entry name" value="Opi1"/>
    <property type="match status" value="1"/>
</dbReference>
<proteinExistence type="predicted"/>
<feature type="region of interest" description="Disordered" evidence="1">
    <location>
        <begin position="365"/>
        <end position="385"/>
    </location>
</feature>
<feature type="compositionally biased region" description="Polar residues" evidence="1">
    <location>
        <begin position="136"/>
        <end position="147"/>
    </location>
</feature>
<feature type="compositionally biased region" description="Low complexity" evidence="1">
    <location>
        <begin position="585"/>
        <end position="595"/>
    </location>
</feature>
<dbReference type="GO" id="GO:0030968">
    <property type="term" value="P:endoplasmic reticulum unfolded protein response"/>
    <property type="evidence" value="ECO:0007669"/>
    <property type="project" value="TreeGrafter"/>
</dbReference>
<dbReference type="STRING" id="177199.A0A420YB65"/>
<evidence type="ECO:0000313" key="3">
    <source>
        <dbReference type="Proteomes" id="UP000275385"/>
    </source>
</evidence>
<keyword evidence="3" id="KW-1185">Reference proteome</keyword>
<name>A0A420YB65_9PEZI</name>
<dbReference type="GO" id="GO:0005783">
    <property type="term" value="C:endoplasmic reticulum"/>
    <property type="evidence" value="ECO:0007669"/>
    <property type="project" value="TreeGrafter"/>
</dbReference>
<dbReference type="GO" id="GO:0006357">
    <property type="term" value="P:regulation of transcription by RNA polymerase II"/>
    <property type="evidence" value="ECO:0007669"/>
    <property type="project" value="TreeGrafter"/>
</dbReference>
<evidence type="ECO:0000313" key="2">
    <source>
        <dbReference type="EMBL" id="RKU45135.1"/>
    </source>
</evidence>
<feature type="compositionally biased region" description="Basic and acidic residues" evidence="1">
    <location>
        <begin position="570"/>
        <end position="584"/>
    </location>
</feature>
<evidence type="ECO:0000256" key="1">
    <source>
        <dbReference type="SAM" id="MobiDB-lite"/>
    </source>
</evidence>
<sequence length="602" mass="65670">MNNDHMLAPPPEESAPAANQQSIEEREPQLNPETQLHPILEPSPADVTALHYNHSSYPPPSYAQSHDSTALSFSDTPKTELPPIQSHNDTAAGVNNSLPSLSSITGSQPQLYGHSRQQSRQSESSYSPPPSKPNQWPSMNPLTTFYTPSHAVDSPQGMDVDRSSSVSLDDPDVRMAAEALGDLRADFISSPPKRNSTLPSRSPARRSRSRKSPEPLLSLLTTSHPLLANTLGTANKVYSNSKKTYPRFRAGAEYVEGYLGPVANTVGTVGRKTGVDGGIRWFLGAGRRHASSSSNAGDDDRQSHKRRKMTGTRSPAESNLEALADRALAGSPGVDLDSYGFQKERRNSISTVDTLPAYDDARSPAYSDAVDPQTQASPKPGNFPQRIIMSTSGLSIAMSDESLRSLKYCLQWLRWANEHIGKVVAALRLALEQYDARRGTDEGGDHVMGDAEEKRKLAARIAELKGDVLKTLRDVIETVSKYAGGALPENARELVRKHLTSLPQRFRLANMQDAAAHRLGEDAKEHEVRDGALRVLVLAKEGLDMMEQVSGVLDCTIVSAEEWCERLGKRKNGDDKRQKSEKELLAYTAAAPPARLADETMG</sequence>
<dbReference type="InterPro" id="IPR013927">
    <property type="entry name" value="TF_Opi1_Ccg-8"/>
</dbReference>
<feature type="compositionally biased region" description="Low complexity" evidence="1">
    <location>
        <begin position="115"/>
        <end position="126"/>
    </location>
</feature>
<dbReference type="GO" id="GO:0008654">
    <property type="term" value="P:phospholipid biosynthetic process"/>
    <property type="evidence" value="ECO:0007669"/>
    <property type="project" value="TreeGrafter"/>
</dbReference>
<dbReference type="Proteomes" id="UP000275385">
    <property type="component" value="Unassembled WGS sequence"/>
</dbReference>
<comment type="caution">
    <text evidence="2">The sequence shown here is derived from an EMBL/GenBank/DDBJ whole genome shotgun (WGS) entry which is preliminary data.</text>
</comment>
<feature type="region of interest" description="Disordered" evidence="1">
    <location>
        <begin position="1"/>
        <end position="171"/>
    </location>
</feature>
<feature type="region of interest" description="Disordered" evidence="1">
    <location>
        <begin position="185"/>
        <end position="217"/>
    </location>
</feature>
<gene>
    <name evidence="2" type="ORF">DL546_004461</name>
</gene>
<organism evidence="2 3">
    <name type="scientific">Coniochaeta pulveracea</name>
    <dbReference type="NCBI Taxonomy" id="177199"/>
    <lineage>
        <taxon>Eukaryota</taxon>
        <taxon>Fungi</taxon>
        <taxon>Dikarya</taxon>
        <taxon>Ascomycota</taxon>
        <taxon>Pezizomycotina</taxon>
        <taxon>Sordariomycetes</taxon>
        <taxon>Sordariomycetidae</taxon>
        <taxon>Coniochaetales</taxon>
        <taxon>Coniochaetaceae</taxon>
        <taxon>Coniochaeta</taxon>
    </lineage>
</organism>
<accession>A0A420YB65</accession>
<dbReference type="EMBL" id="QVQW01000023">
    <property type="protein sequence ID" value="RKU45135.1"/>
    <property type="molecule type" value="Genomic_DNA"/>
</dbReference>
<dbReference type="PANTHER" id="PTHR38406:SF1">
    <property type="entry name" value="TRANSCRIPTIONAL REPRESSOR OPI1"/>
    <property type="match status" value="1"/>
</dbReference>
<dbReference type="GO" id="GO:0003714">
    <property type="term" value="F:transcription corepressor activity"/>
    <property type="evidence" value="ECO:0007669"/>
    <property type="project" value="InterPro"/>
</dbReference>
<dbReference type="GO" id="GO:0005634">
    <property type="term" value="C:nucleus"/>
    <property type="evidence" value="ECO:0007669"/>
    <property type="project" value="TreeGrafter"/>
</dbReference>
<dbReference type="AlphaFoldDB" id="A0A420YB65"/>
<feature type="region of interest" description="Disordered" evidence="1">
    <location>
        <begin position="570"/>
        <end position="602"/>
    </location>
</feature>
<reference evidence="2 3" key="1">
    <citation type="submission" date="2018-08" db="EMBL/GenBank/DDBJ databases">
        <title>Draft genome of the lignicolous fungus Coniochaeta pulveracea.</title>
        <authorList>
            <person name="Borstlap C.J."/>
            <person name="De Witt R.N."/>
            <person name="Botha A."/>
            <person name="Volschenk H."/>
        </authorList>
    </citation>
    <scope>NUCLEOTIDE SEQUENCE [LARGE SCALE GENOMIC DNA]</scope>
    <source>
        <strain evidence="2 3">CAB683</strain>
    </source>
</reference>